<gene>
    <name evidence="1" type="ORF">ABVK25_008613</name>
</gene>
<organism evidence="1 2">
    <name type="scientific">Lepraria finkii</name>
    <dbReference type="NCBI Taxonomy" id="1340010"/>
    <lineage>
        <taxon>Eukaryota</taxon>
        <taxon>Fungi</taxon>
        <taxon>Dikarya</taxon>
        <taxon>Ascomycota</taxon>
        <taxon>Pezizomycotina</taxon>
        <taxon>Lecanoromycetes</taxon>
        <taxon>OSLEUM clade</taxon>
        <taxon>Lecanoromycetidae</taxon>
        <taxon>Lecanorales</taxon>
        <taxon>Lecanorineae</taxon>
        <taxon>Stereocaulaceae</taxon>
        <taxon>Lepraria</taxon>
    </lineage>
</organism>
<proteinExistence type="predicted"/>
<name>A0ABR4B2U3_9LECA</name>
<reference evidence="1 2" key="1">
    <citation type="submission" date="2024-09" db="EMBL/GenBank/DDBJ databases">
        <title>Rethinking Asexuality: The Enigmatic Case of Functional Sexual Genes in Lepraria (Stereocaulaceae).</title>
        <authorList>
            <person name="Doellman M."/>
            <person name="Sun Y."/>
            <person name="Barcenas-Pena A."/>
            <person name="Lumbsch H.T."/>
            <person name="Grewe F."/>
        </authorList>
    </citation>
    <scope>NUCLEOTIDE SEQUENCE [LARGE SCALE GENOMIC DNA]</scope>
    <source>
        <strain evidence="1 2">Grewe 0041</strain>
    </source>
</reference>
<accession>A0ABR4B2U3</accession>
<comment type="caution">
    <text evidence="1">The sequence shown here is derived from an EMBL/GenBank/DDBJ whole genome shotgun (WGS) entry which is preliminary data.</text>
</comment>
<sequence length="103" mass="11663">MIGIVAIVISVVAGAITFTGFRHSEMPTSDFLKKKPSHGRFGNSFMRIAVVLNGGYPVSHYEGPTQADGTAPLCHHLQQRLRVHRRKLRYLPPSYFLRRLYPQ</sequence>
<evidence type="ECO:0000313" key="2">
    <source>
        <dbReference type="Proteomes" id="UP001590951"/>
    </source>
</evidence>
<keyword evidence="2" id="KW-1185">Reference proteome</keyword>
<dbReference type="Proteomes" id="UP001590951">
    <property type="component" value="Unassembled WGS sequence"/>
</dbReference>
<evidence type="ECO:0000313" key="1">
    <source>
        <dbReference type="EMBL" id="KAL2051184.1"/>
    </source>
</evidence>
<protein>
    <submittedName>
        <fullName evidence="1">Uncharacterized protein</fullName>
    </submittedName>
</protein>
<dbReference type="EMBL" id="JBHFEH010000038">
    <property type="protein sequence ID" value="KAL2051184.1"/>
    <property type="molecule type" value="Genomic_DNA"/>
</dbReference>